<dbReference type="Gene3D" id="3.30.230.10">
    <property type="match status" value="1"/>
</dbReference>
<evidence type="ECO:0000256" key="7">
    <source>
        <dbReference type="HAMAP-Rule" id="MF_00227"/>
    </source>
</evidence>
<evidence type="ECO:0000256" key="5">
    <source>
        <dbReference type="ARBA" id="ARBA00022801"/>
    </source>
</evidence>
<proteinExistence type="inferred from homology"/>
<dbReference type="GO" id="GO:0000049">
    <property type="term" value="F:tRNA binding"/>
    <property type="evidence" value="ECO:0007669"/>
    <property type="project" value="UniProtKB-UniRule"/>
</dbReference>
<dbReference type="PANTHER" id="PTHR33992:SF1">
    <property type="entry name" value="RIBONUCLEASE P PROTEIN COMPONENT"/>
    <property type="match status" value="1"/>
</dbReference>
<comment type="catalytic activity">
    <reaction evidence="7">
        <text>Endonucleolytic cleavage of RNA, removing 5'-extranucleotides from tRNA precursor.</text>
        <dbReference type="EC" id="3.1.26.5"/>
    </reaction>
</comment>
<dbReference type="InterPro" id="IPR014721">
    <property type="entry name" value="Ribsml_uS5_D2-typ_fold_subgr"/>
</dbReference>
<comment type="similarity">
    <text evidence="7">Belongs to the RnpA family.</text>
</comment>
<dbReference type="Proteomes" id="UP000190092">
    <property type="component" value="Unassembled WGS sequence"/>
</dbReference>
<keyword evidence="10" id="KW-1185">Reference proteome</keyword>
<evidence type="ECO:0000256" key="4">
    <source>
        <dbReference type="ARBA" id="ARBA00022759"/>
    </source>
</evidence>
<sequence length="125" mass="13935">MTPARPGRLPKRRDFLRVQAGRRCAMPGFVLQAAPVPPDLAIPAVRVGFTVSRKVGNAVVRNRVRRRLREIARQVIPAQAKSDLDYVLVGRQGAIDRDFALLRQELVEALRRLKALGPPRDIATP</sequence>
<dbReference type="EC" id="3.1.26.5" evidence="7 8"/>
<evidence type="ECO:0000313" key="9">
    <source>
        <dbReference type="EMBL" id="SKA04409.1"/>
    </source>
</evidence>
<dbReference type="GO" id="GO:0042781">
    <property type="term" value="F:3'-tRNA processing endoribonuclease activity"/>
    <property type="evidence" value="ECO:0007669"/>
    <property type="project" value="TreeGrafter"/>
</dbReference>
<reference evidence="10" key="1">
    <citation type="submission" date="2017-02" db="EMBL/GenBank/DDBJ databases">
        <authorList>
            <person name="Varghese N."/>
            <person name="Submissions S."/>
        </authorList>
    </citation>
    <scope>NUCLEOTIDE SEQUENCE [LARGE SCALE GENOMIC DNA]</scope>
    <source>
        <strain evidence="10">ATCC 27094</strain>
    </source>
</reference>
<dbReference type="Pfam" id="PF00825">
    <property type="entry name" value="Ribonuclease_P"/>
    <property type="match status" value="1"/>
</dbReference>
<dbReference type="PANTHER" id="PTHR33992">
    <property type="entry name" value="RIBONUCLEASE P PROTEIN COMPONENT"/>
    <property type="match status" value="1"/>
</dbReference>
<keyword evidence="2 7" id="KW-0819">tRNA processing</keyword>
<keyword evidence="4 7" id="KW-0255">Endonuclease</keyword>
<dbReference type="EMBL" id="FUWJ01000003">
    <property type="protein sequence ID" value="SKA04409.1"/>
    <property type="molecule type" value="Genomic_DNA"/>
</dbReference>
<evidence type="ECO:0000313" key="10">
    <source>
        <dbReference type="Proteomes" id="UP000190092"/>
    </source>
</evidence>
<evidence type="ECO:0000256" key="6">
    <source>
        <dbReference type="ARBA" id="ARBA00022884"/>
    </source>
</evidence>
<dbReference type="NCBIfam" id="TIGR00188">
    <property type="entry name" value="rnpA"/>
    <property type="match status" value="1"/>
</dbReference>
<dbReference type="InterPro" id="IPR020539">
    <property type="entry name" value="RNase_P_CS"/>
</dbReference>
<dbReference type="SUPFAM" id="SSF54211">
    <property type="entry name" value="Ribosomal protein S5 domain 2-like"/>
    <property type="match status" value="1"/>
</dbReference>
<evidence type="ECO:0000256" key="2">
    <source>
        <dbReference type="ARBA" id="ARBA00022694"/>
    </source>
</evidence>
<dbReference type="InterPro" id="IPR020568">
    <property type="entry name" value="Ribosomal_Su5_D2-typ_SF"/>
</dbReference>
<dbReference type="AlphaFoldDB" id="A0A1T4QL19"/>
<comment type="function">
    <text evidence="1 7">RNaseP catalyzes the removal of the 5'-leader sequence from pre-tRNA to produce the mature 5'-terminus. It can also cleave other RNA substrates such as 4.5S RNA. The protein component plays an auxiliary but essential role in vivo by binding to the 5'-leader sequence and broadening the substrate specificity of the ribozyme.</text>
</comment>
<dbReference type="InterPro" id="IPR000100">
    <property type="entry name" value="RNase_P"/>
</dbReference>
<dbReference type="GO" id="GO:0030677">
    <property type="term" value="C:ribonuclease P complex"/>
    <property type="evidence" value="ECO:0007669"/>
    <property type="project" value="TreeGrafter"/>
</dbReference>
<keyword evidence="3 7" id="KW-0540">Nuclease</keyword>
<name>A0A1T4QL19_9HYPH</name>
<gene>
    <name evidence="7" type="primary">rnpA</name>
    <name evidence="9" type="ORF">SAMN02745126_03290</name>
</gene>
<accession>A0A1T4QL19</accession>
<dbReference type="GO" id="GO:0001682">
    <property type="term" value="P:tRNA 5'-leader removal"/>
    <property type="evidence" value="ECO:0007669"/>
    <property type="project" value="UniProtKB-UniRule"/>
</dbReference>
<evidence type="ECO:0000256" key="1">
    <source>
        <dbReference type="ARBA" id="ARBA00002663"/>
    </source>
</evidence>
<evidence type="ECO:0000256" key="3">
    <source>
        <dbReference type="ARBA" id="ARBA00022722"/>
    </source>
</evidence>
<keyword evidence="6 7" id="KW-0694">RNA-binding</keyword>
<dbReference type="RefSeq" id="WP_231714831.1">
    <property type="nucleotide sequence ID" value="NZ_FUWJ01000003.1"/>
</dbReference>
<comment type="subunit">
    <text evidence="7">Consists of a catalytic RNA component (M1 or rnpB) and a protein subunit.</text>
</comment>
<dbReference type="GO" id="GO:0004526">
    <property type="term" value="F:ribonuclease P activity"/>
    <property type="evidence" value="ECO:0007669"/>
    <property type="project" value="UniProtKB-UniRule"/>
</dbReference>
<evidence type="ECO:0000256" key="8">
    <source>
        <dbReference type="NCBIfam" id="TIGR00188"/>
    </source>
</evidence>
<keyword evidence="5 7" id="KW-0378">Hydrolase</keyword>
<dbReference type="STRING" id="225324.SAMN02745126_03290"/>
<protein>
    <recommendedName>
        <fullName evidence="7 8">Ribonuclease P protein component</fullName>
        <shortName evidence="7">RNase P protein</shortName>
        <shortName evidence="7">RNaseP protein</shortName>
        <ecNumber evidence="7 8">3.1.26.5</ecNumber>
    </recommendedName>
    <alternativeName>
        <fullName evidence="7">Protein C5</fullName>
    </alternativeName>
</protein>
<dbReference type="HAMAP" id="MF_00227">
    <property type="entry name" value="RNase_P"/>
    <property type="match status" value="1"/>
</dbReference>
<organism evidence="9 10">
    <name type="scientific">Enhydrobacter aerosaccus</name>
    <dbReference type="NCBI Taxonomy" id="225324"/>
    <lineage>
        <taxon>Bacteria</taxon>
        <taxon>Pseudomonadati</taxon>
        <taxon>Pseudomonadota</taxon>
        <taxon>Alphaproteobacteria</taxon>
        <taxon>Hyphomicrobiales</taxon>
        <taxon>Enhydrobacter</taxon>
    </lineage>
</organism>
<dbReference type="PROSITE" id="PS00648">
    <property type="entry name" value="RIBONUCLEASE_P"/>
    <property type="match status" value="1"/>
</dbReference>